<dbReference type="Pfam" id="PF00753">
    <property type="entry name" value="Lactamase_B"/>
    <property type="match status" value="1"/>
</dbReference>
<evidence type="ECO:0000256" key="3">
    <source>
        <dbReference type="ARBA" id="ARBA00022692"/>
    </source>
</evidence>
<evidence type="ECO:0000256" key="2">
    <source>
        <dbReference type="ARBA" id="ARBA00022475"/>
    </source>
</evidence>
<comment type="caution">
    <text evidence="8">The sequence shown here is derived from an EMBL/GenBank/DDBJ whole genome shotgun (WGS) entry which is preliminary data.</text>
</comment>
<evidence type="ECO:0000256" key="4">
    <source>
        <dbReference type="ARBA" id="ARBA00022989"/>
    </source>
</evidence>
<dbReference type="OrthoDB" id="7177610at2"/>
<reference evidence="8 9" key="1">
    <citation type="submission" date="2019-03" db="EMBL/GenBank/DDBJ databases">
        <title>Genomic Encyclopedia of Type Strains, Phase IV (KMG-IV): sequencing the most valuable type-strain genomes for metagenomic binning, comparative biology and taxonomic classification.</title>
        <authorList>
            <person name="Goeker M."/>
        </authorList>
    </citation>
    <scope>NUCLEOTIDE SEQUENCE [LARGE SCALE GENOMIC DNA]</scope>
    <source>
        <strain evidence="8 9">DSM 45361</strain>
    </source>
</reference>
<evidence type="ECO:0000313" key="8">
    <source>
        <dbReference type="EMBL" id="TDP96307.1"/>
    </source>
</evidence>
<feature type="transmembrane region" description="Helical" evidence="6">
    <location>
        <begin position="290"/>
        <end position="306"/>
    </location>
</feature>
<comment type="subcellular location">
    <subcellularLocation>
        <location evidence="1">Cell membrane</location>
        <topology evidence="1">Multi-pass membrane protein</topology>
    </subcellularLocation>
</comment>
<dbReference type="GO" id="GO:0030420">
    <property type="term" value="P:establishment of competence for transformation"/>
    <property type="evidence" value="ECO:0007669"/>
    <property type="project" value="InterPro"/>
</dbReference>
<feature type="transmembrane region" description="Helical" evidence="6">
    <location>
        <begin position="266"/>
        <end position="284"/>
    </location>
</feature>
<dbReference type="PANTHER" id="PTHR30619">
    <property type="entry name" value="DNA INTERNALIZATION/COMPETENCE PROTEIN COMEC/REC2"/>
    <property type="match status" value="1"/>
</dbReference>
<feature type="transmembrane region" description="Helical" evidence="6">
    <location>
        <begin position="46"/>
        <end position="64"/>
    </location>
</feature>
<dbReference type="PANTHER" id="PTHR30619:SF1">
    <property type="entry name" value="RECOMBINATION PROTEIN 2"/>
    <property type="match status" value="1"/>
</dbReference>
<sequence length="784" mass="79488">MWLGGLLGVLVDWRFGLAAGLFGAGIGAAALVMRGESERARWFRRGAGWSLVVCGILLAVPVTLRVHSAQTDPLRLQALVGAHADLRVTITQRPRPVFSPGFGGRPSGVTTDVITAEVIDARADGQVINSHGSVLLLAPVAGWSSLLPGQQVTAHGTLAPARSGDLTVAVLKVRGPPERAGPAPVWQRAAGSLRAGLHSASSAVLSPEPAGLLPALVVGDTDEVSKQVQDEFRVAGLSHLLAVSGANLAILCVAVLLLLRAARVGPRCAAVGAMAATVGFVLLAGPEPSVLRAAVMAAAGLLALALGRERAALPALAASIIVLVAYDPAMAVSAGFALSVLATAALVLLAPRWSTALSRRGVPVAVAEAIAVPAAAHVVTAPVIAGLSGQISLVAIVANLVVAPVVAPVTVLGVLVAVVAPIAGWPAELLARLAGPEVGWLITVARHAAAVPGATISWPGGWLGGALLAVILAGLFIALRHRRTRVVVGAVLGALLLVVVPIKVIAPGWPPPGWAIVACDVGQGDALVLATADPGRAVVVDTGPDPGPVGSCLDRLDVSRVPLVVLSHLHADHVGGLAAVLDGRSVGAVAVGPARVPGWAWHQVQQETAAAKVPLVQLAVGEHLQWPGLGMDVLGPEPAEATPRTEADGTEINNSSVVLKATTPAGRILLTGDVELSAQADLLSAGVDLSADIVKVPHHGSRYTAPAFLDAVHARVGLVSVGAGNPYGHPSPTTLAVLATRGVMVLRTDQDGDAAVLPGPTIVRRGHHTILAVPQPRAPPRPTR</sequence>
<feature type="transmembrane region" description="Helical" evidence="6">
    <location>
        <begin position="486"/>
        <end position="509"/>
    </location>
</feature>
<dbReference type="SUPFAM" id="SSF56281">
    <property type="entry name" value="Metallo-hydrolase/oxidoreductase"/>
    <property type="match status" value="1"/>
</dbReference>
<dbReference type="NCBIfam" id="TIGR00361">
    <property type="entry name" value="ComEC_Rec2"/>
    <property type="match status" value="1"/>
</dbReference>
<keyword evidence="3 6" id="KW-0812">Transmembrane</keyword>
<dbReference type="Gene3D" id="3.60.15.10">
    <property type="entry name" value="Ribonuclease Z/Hydroxyacylglutathione hydrolase-like"/>
    <property type="match status" value="1"/>
</dbReference>
<dbReference type="AlphaFoldDB" id="A0A4R6SA78"/>
<keyword evidence="2" id="KW-1003">Cell membrane</keyword>
<feature type="transmembrane region" description="Helical" evidence="6">
    <location>
        <begin position="391"/>
        <end position="422"/>
    </location>
</feature>
<dbReference type="CDD" id="cd07731">
    <property type="entry name" value="ComA-like_MBL-fold"/>
    <property type="match status" value="1"/>
</dbReference>
<dbReference type="InterPro" id="IPR004797">
    <property type="entry name" value="Competence_ComEC/Rec2"/>
</dbReference>
<dbReference type="RefSeq" id="WP_133852141.1">
    <property type="nucleotide sequence ID" value="NZ_SNXZ01000004.1"/>
</dbReference>
<dbReference type="InterPro" id="IPR052159">
    <property type="entry name" value="Competence_DNA_uptake"/>
</dbReference>
<dbReference type="InterPro" id="IPR001279">
    <property type="entry name" value="Metallo-B-lactamas"/>
</dbReference>
<dbReference type="InterPro" id="IPR035681">
    <property type="entry name" value="ComA-like_MBL"/>
</dbReference>
<dbReference type="InterPro" id="IPR036866">
    <property type="entry name" value="RibonucZ/Hydroxyglut_hydro"/>
</dbReference>
<evidence type="ECO:0000259" key="7">
    <source>
        <dbReference type="SMART" id="SM00849"/>
    </source>
</evidence>
<feature type="transmembrane region" description="Helical" evidence="6">
    <location>
        <begin position="237"/>
        <end position="259"/>
    </location>
</feature>
<keyword evidence="5 6" id="KW-0472">Membrane</keyword>
<accession>A0A4R6SA78</accession>
<evidence type="ECO:0000256" key="5">
    <source>
        <dbReference type="ARBA" id="ARBA00023136"/>
    </source>
</evidence>
<evidence type="ECO:0000313" key="9">
    <source>
        <dbReference type="Proteomes" id="UP000295444"/>
    </source>
</evidence>
<feature type="transmembrane region" description="Helical" evidence="6">
    <location>
        <begin position="461"/>
        <end position="479"/>
    </location>
</feature>
<feature type="domain" description="Metallo-beta-lactamase" evidence="7">
    <location>
        <begin position="523"/>
        <end position="724"/>
    </location>
</feature>
<dbReference type="Pfam" id="PF03772">
    <property type="entry name" value="Competence"/>
    <property type="match status" value="1"/>
</dbReference>
<dbReference type="InterPro" id="IPR004477">
    <property type="entry name" value="ComEC_N"/>
</dbReference>
<dbReference type="Proteomes" id="UP000295444">
    <property type="component" value="Unassembled WGS sequence"/>
</dbReference>
<dbReference type="SMART" id="SM00849">
    <property type="entry name" value="Lactamase_B"/>
    <property type="match status" value="1"/>
</dbReference>
<keyword evidence="9" id="KW-1185">Reference proteome</keyword>
<evidence type="ECO:0000256" key="1">
    <source>
        <dbReference type="ARBA" id="ARBA00004651"/>
    </source>
</evidence>
<dbReference type="NCBIfam" id="TIGR00360">
    <property type="entry name" value="ComEC_N-term"/>
    <property type="match status" value="1"/>
</dbReference>
<protein>
    <submittedName>
        <fullName evidence="8">Competence protein ComEC</fullName>
    </submittedName>
</protein>
<gene>
    <name evidence="8" type="ORF">EV186_104292</name>
</gene>
<feature type="transmembrane region" description="Helical" evidence="6">
    <location>
        <begin position="362"/>
        <end position="385"/>
    </location>
</feature>
<proteinExistence type="predicted"/>
<organism evidence="8 9">
    <name type="scientific">Labedaea rhizosphaerae</name>
    <dbReference type="NCBI Taxonomy" id="598644"/>
    <lineage>
        <taxon>Bacteria</taxon>
        <taxon>Bacillati</taxon>
        <taxon>Actinomycetota</taxon>
        <taxon>Actinomycetes</taxon>
        <taxon>Pseudonocardiales</taxon>
        <taxon>Pseudonocardiaceae</taxon>
        <taxon>Labedaea</taxon>
    </lineage>
</organism>
<feature type="transmembrane region" description="Helical" evidence="6">
    <location>
        <begin position="332"/>
        <end position="350"/>
    </location>
</feature>
<evidence type="ECO:0000256" key="6">
    <source>
        <dbReference type="SAM" id="Phobius"/>
    </source>
</evidence>
<dbReference type="EMBL" id="SNXZ01000004">
    <property type="protein sequence ID" value="TDP96307.1"/>
    <property type="molecule type" value="Genomic_DNA"/>
</dbReference>
<feature type="transmembrane region" description="Helical" evidence="6">
    <location>
        <begin position="15"/>
        <end position="34"/>
    </location>
</feature>
<dbReference type="GO" id="GO:0005886">
    <property type="term" value="C:plasma membrane"/>
    <property type="evidence" value="ECO:0007669"/>
    <property type="project" value="UniProtKB-SubCell"/>
</dbReference>
<keyword evidence="4 6" id="KW-1133">Transmembrane helix</keyword>
<name>A0A4R6SA78_LABRH</name>